<dbReference type="EMBL" id="CP109441">
    <property type="protein sequence ID" value="WUV44324.1"/>
    <property type="molecule type" value="Genomic_DNA"/>
</dbReference>
<dbReference type="InterPro" id="IPR025459">
    <property type="entry name" value="DUF4279"/>
</dbReference>
<dbReference type="Pfam" id="PF14106">
    <property type="entry name" value="DUF4279"/>
    <property type="match status" value="1"/>
</dbReference>
<dbReference type="Proteomes" id="UP001432062">
    <property type="component" value="Chromosome"/>
</dbReference>
<organism evidence="1 2">
    <name type="scientific">Nocardia vinacea</name>
    <dbReference type="NCBI Taxonomy" id="96468"/>
    <lineage>
        <taxon>Bacteria</taxon>
        <taxon>Bacillati</taxon>
        <taxon>Actinomycetota</taxon>
        <taxon>Actinomycetes</taxon>
        <taxon>Mycobacteriales</taxon>
        <taxon>Nocardiaceae</taxon>
        <taxon>Nocardia</taxon>
    </lineage>
</organism>
<evidence type="ECO:0000313" key="1">
    <source>
        <dbReference type="EMBL" id="WUV44324.1"/>
    </source>
</evidence>
<dbReference type="RefSeq" id="WP_327097735.1">
    <property type="nucleotide sequence ID" value="NZ_CP109149.1"/>
</dbReference>
<keyword evidence="2" id="KW-1185">Reference proteome</keyword>
<name>A0ABZ1YM61_9NOCA</name>
<sequence>MTAEELSEVTVSLKLTGTFDPDEVTAALGLAPFNYWRAGQQGAAPKLRRSSDGWVVRLEVSFGEVGEQVDRAVEKLAQVSTRLGHVLSNQGVTGCLTVAVDAGEEIWPTITLSAATLAFLASLGLSLDIDVI</sequence>
<proteinExistence type="predicted"/>
<accession>A0ABZ1YM61</accession>
<protein>
    <submittedName>
        <fullName evidence="1">DUF4279 domain-containing protein</fullName>
    </submittedName>
</protein>
<gene>
    <name evidence="1" type="ORF">OG563_34905</name>
</gene>
<evidence type="ECO:0000313" key="2">
    <source>
        <dbReference type="Proteomes" id="UP001432062"/>
    </source>
</evidence>
<reference evidence="1" key="1">
    <citation type="submission" date="2022-10" db="EMBL/GenBank/DDBJ databases">
        <title>The complete genomes of actinobacterial strains from the NBC collection.</title>
        <authorList>
            <person name="Joergensen T.S."/>
            <person name="Alvarez Arevalo M."/>
            <person name="Sterndorff E.B."/>
            <person name="Faurdal D."/>
            <person name="Vuksanovic O."/>
            <person name="Mourched A.-S."/>
            <person name="Charusanti P."/>
            <person name="Shaw S."/>
            <person name="Blin K."/>
            <person name="Weber T."/>
        </authorList>
    </citation>
    <scope>NUCLEOTIDE SEQUENCE</scope>
    <source>
        <strain evidence="1">NBC_01482</strain>
    </source>
</reference>